<feature type="compositionally biased region" description="Basic residues" evidence="10">
    <location>
        <begin position="50"/>
        <end position="62"/>
    </location>
</feature>
<protein>
    <recommendedName>
        <fullName evidence="5">Snurportin-1</fullName>
    </recommendedName>
</protein>
<dbReference type="GO" id="GO:0030619">
    <property type="term" value="F:U1 snRNA binding"/>
    <property type="evidence" value="ECO:0007669"/>
    <property type="project" value="EnsemblMetazoa"/>
</dbReference>
<keyword evidence="6" id="KW-0813">Transport</keyword>
<evidence type="ECO:0000256" key="9">
    <source>
        <dbReference type="ARBA" id="ARBA00023242"/>
    </source>
</evidence>
<accession>A0A0Q9WTT4</accession>
<evidence type="ECO:0000256" key="4">
    <source>
        <dbReference type="ARBA" id="ARBA00007540"/>
    </source>
</evidence>
<feature type="region of interest" description="Disordered" evidence="10">
    <location>
        <begin position="346"/>
        <end position="365"/>
    </location>
</feature>
<dbReference type="Proteomes" id="UP000007798">
    <property type="component" value="Unassembled WGS sequence"/>
</dbReference>
<dbReference type="EMBL" id="CH964062">
    <property type="protein sequence ID" value="KRF98957.1"/>
    <property type="molecule type" value="Genomic_DNA"/>
</dbReference>
<dbReference type="SMR" id="A0A0Q9WTT4"/>
<dbReference type="AlphaFoldDB" id="A0A0Q9WTT4"/>
<evidence type="ECO:0000256" key="7">
    <source>
        <dbReference type="ARBA" id="ARBA00022490"/>
    </source>
</evidence>
<evidence type="ECO:0000256" key="3">
    <source>
        <dbReference type="ARBA" id="ARBA00004496"/>
    </source>
</evidence>
<evidence type="ECO:0000256" key="5">
    <source>
        <dbReference type="ARBA" id="ARBA00016034"/>
    </source>
</evidence>
<dbReference type="InterPro" id="IPR047857">
    <property type="entry name" value="Snurportin1_C"/>
</dbReference>
<evidence type="ECO:0000259" key="11">
    <source>
        <dbReference type="Pfam" id="PF21974"/>
    </source>
</evidence>
<dbReference type="GO" id="GO:0030620">
    <property type="term" value="F:U2 snRNA binding"/>
    <property type="evidence" value="ECO:0007669"/>
    <property type="project" value="EnsemblMetazoa"/>
</dbReference>
<reference evidence="12 13" key="1">
    <citation type="journal article" date="2007" name="Nature">
        <title>Evolution of genes and genomes on the Drosophila phylogeny.</title>
        <authorList>
            <consortium name="Drosophila 12 Genomes Consortium"/>
            <person name="Clark A.G."/>
            <person name="Eisen M.B."/>
            <person name="Smith D.R."/>
            <person name="Bergman C.M."/>
            <person name="Oliver B."/>
            <person name="Markow T.A."/>
            <person name="Kaufman T.C."/>
            <person name="Kellis M."/>
            <person name="Gelbart W."/>
            <person name="Iyer V.N."/>
            <person name="Pollard D.A."/>
            <person name="Sackton T.B."/>
            <person name="Larracuente A.M."/>
            <person name="Singh N.D."/>
            <person name="Abad J.P."/>
            <person name="Abt D.N."/>
            <person name="Adryan B."/>
            <person name="Aguade M."/>
            <person name="Akashi H."/>
            <person name="Anderson W.W."/>
            <person name="Aquadro C.F."/>
            <person name="Ardell D.H."/>
            <person name="Arguello R."/>
            <person name="Artieri C.G."/>
            <person name="Barbash D.A."/>
            <person name="Barker D."/>
            <person name="Barsanti P."/>
            <person name="Batterham P."/>
            <person name="Batzoglou S."/>
            <person name="Begun D."/>
            <person name="Bhutkar A."/>
            <person name="Blanco E."/>
            <person name="Bosak S.A."/>
            <person name="Bradley R.K."/>
            <person name="Brand A.D."/>
            <person name="Brent M.R."/>
            <person name="Brooks A.N."/>
            <person name="Brown R.H."/>
            <person name="Butlin R.K."/>
            <person name="Caggese C."/>
            <person name="Calvi B.R."/>
            <person name="Bernardo de Carvalho A."/>
            <person name="Caspi A."/>
            <person name="Castrezana S."/>
            <person name="Celniker S.E."/>
            <person name="Chang J.L."/>
            <person name="Chapple C."/>
            <person name="Chatterji S."/>
            <person name="Chinwalla A."/>
            <person name="Civetta A."/>
            <person name="Clifton S.W."/>
            <person name="Comeron J.M."/>
            <person name="Costello J.C."/>
            <person name="Coyne J.A."/>
            <person name="Daub J."/>
            <person name="David R.G."/>
            <person name="Delcher A.L."/>
            <person name="Delehaunty K."/>
            <person name="Do C.B."/>
            <person name="Ebling H."/>
            <person name="Edwards K."/>
            <person name="Eickbush T."/>
            <person name="Evans J.D."/>
            <person name="Filipski A."/>
            <person name="Findeiss S."/>
            <person name="Freyhult E."/>
            <person name="Fulton L."/>
            <person name="Fulton R."/>
            <person name="Garcia A.C."/>
            <person name="Gardiner A."/>
            <person name="Garfield D.A."/>
            <person name="Garvin B.E."/>
            <person name="Gibson G."/>
            <person name="Gilbert D."/>
            <person name="Gnerre S."/>
            <person name="Godfrey J."/>
            <person name="Good R."/>
            <person name="Gotea V."/>
            <person name="Gravely B."/>
            <person name="Greenberg A.J."/>
            <person name="Griffiths-Jones S."/>
            <person name="Gross S."/>
            <person name="Guigo R."/>
            <person name="Gustafson E.A."/>
            <person name="Haerty W."/>
            <person name="Hahn M.W."/>
            <person name="Halligan D.L."/>
            <person name="Halpern A.L."/>
            <person name="Halter G.M."/>
            <person name="Han M.V."/>
            <person name="Heger A."/>
            <person name="Hillier L."/>
            <person name="Hinrichs A.S."/>
            <person name="Holmes I."/>
            <person name="Hoskins R.A."/>
            <person name="Hubisz M.J."/>
            <person name="Hultmark D."/>
            <person name="Huntley M.A."/>
            <person name="Jaffe D.B."/>
            <person name="Jagadeeshan S."/>
            <person name="Jeck W.R."/>
            <person name="Johnson J."/>
            <person name="Jones C.D."/>
            <person name="Jordan W.C."/>
            <person name="Karpen G.H."/>
            <person name="Kataoka E."/>
            <person name="Keightley P.D."/>
            <person name="Kheradpour P."/>
            <person name="Kirkness E.F."/>
            <person name="Koerich L.B."/>
            <person name="Kristiansen K."/>
            <person name="Kudrna D."/>
            <person name="Kulathinal R.J."/>
            <person name="Kumar S."/>
            <person name="Kwok R."/>
            <person name="Lander E."/>
            <person name="Langley C.H."/>
            <person name="Lapoint R."/>
            <person name="Lazzaro B.P."/>
            <person name="Lee S.J."/>
            <person name="Levesque L."/>
            <person name="Li R."/>
            <person name="Lin C.F."/>
            <person name="Lin M.F."/>
            <person name="Lindblad-Toh K."/>
            <person name="Llopart A."/>
            <person name="Long M."/>
            <person name="Low L."/>
            <person name="Lozovsky E."/>
            <person name="Lu J."/>
            <person name="Luo M."/>
            <person name="Machado C.A."/>
            <person name="Makalowski W."/>
            <person name="Marzo M."/>
            <person name="Matsuda M."/>
            <person name="Matzkin L."/>
            <person name="McAllister B."/>
            <person name="McBride C.S."/>
            <person name="McKernan B."/>
            <person name="McKernan K."/>
            <person name="Mendez-Lago M."/>
            <person name="Minx P."/>
            <person name="Mollenhauer M.U."/>
            <person name="Montooth K."/>
            <person name="Mount S.M."/>
            <person name="Mu X."/>
            <person name="Myers E."/>
            <person name="Negre B."/>
            <person name="Newfeld S."/>
            <person name="Nielsen R."/>
            <person name="Noor M.A."/>
            <person name="O'Grady P."/>
            <person name="Pachter L."/>
            <person name="Papaceit M."/>
            <person name="Parisi M.J."/>
            <person name="Parisi M."/>
            <person name="Parts L."/>
            <person name="Pedersen J.S."/>
            <person name="Pesole G."/>
            <person name="Phillippy A.M."/>
            <person name="Ponting C.P."/>
            <person name="Pop M."/>
            <person name="Porcelli D."/>
            <person name="Powell J.R."/>
            <person name="Prohaska S."/>
            <person name="Pruitt K."/>
            <person name="Puig M."/>
            <person name="Quesneville H."/>
            <person name="Ram K.R."/>
            <person name="Rand D."/>
            <person name="Rasmussen M.D."/>
            <person name="Reed L.K."/>
            <person name="Reenan R."/>
            <person name="Reily A."/>
            <person name="Remington K.A."/>
            <person name="Rieger T.T."/>
            <person name="Ritchie M.G."/>
            <person name="Robin C."/>
            <person name="Rogers Y.H."/>
            <person name="Rohde C."/>
            <person name="Rozas J."/>
            <person name="Rubenfield M.J."/>
            <person name="Ruiz A."/>
            <person name="Russo S."/>
            <person name="Salzberg S.L."/>
            <person name="Sanchez-Gracia A."/>
            <person name="Saranga D.J."/>
            <person name="Sato H."/>
            <person name="Schaeffer S.W."/>
            <person name="Schatz M.C."/>
            <person name="Schlenke T."/>
            <person name="Schwartz R."/>
            <person name="Segarra C."/>
            <person name="Singh R.S."/>
            <person name="Sirot L."/>
            <person name="Sirota M."/>
            <person name="Sisneros N.B."/>
            <person name="Smith C.D."/>
            <person name="Smith T.F."/>
            <person name="Spieth J."/>
            <person name="Stage D.E."/>
            <person name="Stark A."/>
            <person name="Stephan W."/>
            <person name="Strausberg R.L."/>
            <person name="Strempel S."/>
            <person name="Sturgill D."/>
            <person name="Sutton G."/>
            <person name="Sutton G.G."/>
            <person name="Tao W."/>
            <person name="Teichmann S."/>
            <person name="Tobari Y.N."/>
            <person name="Tomimura Y."/>
            <person name="Tsolas J.M."/>
            <person name="Valente V.L."/>
            <person name="Venter E."/>
            <person name="Venter J.C."/>
            <person name="Vicario S."/>
            <person name="Vieira F.G."/>
            <person name="Vilella A.J."/>
            <person name="Villasante A."/>
            <person name="Walenz B."/>
            <person name="Wang J."/>
            <person name="Wasserman M."/>
            <person name="Watts T."/>
            <person name="Wilson D."/>
            <person name="Wilson R.K."/>
            <person name="Wing R.A."/>
            <person name="Wolfner M.F."/>
            <person name="Wong A."/>
            <person name="Wong G.K."/>
            <person name="Wu C.I."/>
            <person name="Wu G."/>
            <person name="Yamamoto D."/>
            <person name="Yang H.P."/>
            <person name="Yang S.P."/>
            <person name="Yorke J.A."/>
            <person name="Yoshida K."/>
            <person name="Zdobnov E."/>
            <person name="Zhang P."/>
            <person name="Zhang Y."/>
            <person name="Zimin A.V."/>
            <person name="Baldwin J."/>
            <person name="Abdouelleil A."/>
            <person name="Abdulkadir J."/>
            <person name="Abebe A."/>
            <person name="Abera B."/>
            <person name="Abreu J."/>
            <person name="Acer S.C."/>
            <person name="Aftuck L."/>
            <person name="Alexander A."/>
            <person name="An P."/>
            <person name="Anderson E."/>
            <person name="Anderson S."/>
            <person name="Arachi H."/>
            <person name="Azer M."/>
            <person name="Bachantsang P."/>
            <person name="Barry A."/>
            <person name="Bayul T."/>
            <person name="Berlin A."/>
            <person name="Bessette D."/>
            <person name="Bloom T."/>
            <person name="Blye J."/>
            <person name="Boguslavskiy L."/>
            <person name="Bonnet C."/>
            <person name="Boukhgalter B."/>
            <person name="Bourzgui I."/>
            <person name="Brown A."/>
            <person name="Cahill P."/>
            <person name="Channer S."/>
            <person name="Cheshatsang Y."/>
            <person name="Chuda L."/>
            <person name="Citroen M."/>
            <person name="Collymore A."/>
            <person name="Cooke P."/>
            <person name="Costello M."/>
            <person name="D'Aco K."/>
            <person name="Daza R."/>
            <person name="De Haan G."/>
            <person name="DeGray S."/>
            <person name="DeMaso C."/>
            <person name="Dhargay N."/>
            <person name="Dooley K."/>
            <person name="Dooley E."/>
            <person name="Doricent M."/>
            <person name="Dorje P."/>
            <person name="Dorjee K."/>
            <person name="Dupes A."/>
            <person name="Elong R."/>
            <person name="Falk J."/>
            <person name="Farina A."/>
            <person name="Faro S."/>
            <person name="Ferguson D."/>
            <person name="Fisher S."/>
            <person name="Foley C.D."/>
            <person name="Franke A."/>
            <person name="Friedrich D."/>
            <person name="Gadbois L."/>
            <person name="Gearin G."/>
            <person name="Gearin C.R."/>
            <person name="Giannoukos G."/>
            <person name="Goode T."/>
            <person name="Graham J."/>
            <person name="Grandbois E."/>
            <person name="Grewal S."/>
            <person name="Gyaltsen K."/>
            <person name="Hafez N."/>
            <person name="Hagos B."/>
            <person name="Hall J."/>
            <person name="Henson C."/>
            <person name="Hollinger A."/>
            <person name="Honan T."/>
            <person name="Huard M.D."/>
            <person name="Hughes L."/>
            <person name="Hurhula B."/>
            <person name="Husby M.E."/>
            <person name="Kamat A."/>
            <person name="Kanga B."/>
            <person name="Kashin S."/>
            <person name="Khazanovich D."/>
            <person name="Kisner P."/>
            <person name="Lance K."/>
            <person name="Lara M."/>
            <person name="Lee W."/>
            <person name="Lennon N."/>
            <person name="Letendre F."/>
            <person name="LeVine R."/>
            <person name="Lipovsky A."/>
            <person name="Liu X."/>
            <person name="Liu J."/>
            <person name="Liu S."/>
            <person name="Lokyitsang T."/>
            <person name="Lokyitsang Y."/>
            <person name="Lubonja R."/>
            <person name="Lui A."/>
            <person name="MacDonald P."/>
            <person name="Magnisalis V."/>
            <person name="Maru K."/>
            <person name="Matthews C."/>
            <person name="McCusker W."/>
            <person name="McDonough S."/>
            <person name="Mehta T."/>
            <person name="Meldrim J."/>
            <person name="Meneus L."/>
            <person name="Mihai O."/>
            <person name="Mihalev A."/>
            <person name="Mihova T."/>
            <person name="Mittelman R."/>
            <person name="Mlenga V."/>
            <person name="Montmayeur A."/>
            <person name="Mulrain L."/>
            <person name="Navidi A."/>
            <person name="Naylor J."/>
            <person name="Negash T."/>
            <person name="Nguyen T."/>
            <person name="Nguyen N."/>
            <person name="Nicol R."/>
            <person name="Norbu C."/>
            <person name="Norbu N."/>
            <person name="Novod N."/>
            <person name="O'Neill B."/>
            <person name="Osman S."/>
            <person name="Markiewicz E."/>
            <person name="Oyono O.L."/>
            <person name="Patti C."/>
            <person name="Phunkhang P."/>
            <person name="Pierre F."/>
            <person name="Priest M."/>
            <person name="Raghuraman S."/>
            <person name="Rege F."/>
            <person name="Reyes R."/>
            <person name="Rise C."/>
            <person name="Rogov P."/>
            <person name="Ross K."/>
            <person name="Ryan E."/>
            <person name="Settipalli S."/>
            <person name="Shea T."/>
            <person name="Sherpa N."/>
            <person name="Shi L."/>
            <person name="Shih D."/>
            <person name="Sparrow T."/>
            <person name="Spaulding J."/>
            <person name="Stalker J."/>
            <person name="Stange-Thomann N."/>
            <person name="Stavropoulos S."/>
            <person name="Stone C."/>
            <person name="Strader C."/>
            <person name="Tesfaye S."/>
            <person name="Thomson T."/>
            <person name="Thoulutsang Y."/>
            <person name="Thoulutsang D."/>
            <person name="Topham K."/>
            <person name="Topping I."/>
            <person name="Tsamla T."/>
            <person name="Vassiliev H."/>
            <person name="Vo A."/>
            <person name="Wangchuk T."/>
            <person name="Wangdi T."/>
            <person name="Weiand M."/>
            <person name="Wilkinson J."/>
            <person name="Wilson A."/>
            <person name="Yadav S."/>
            <person name="Young G."/>
            <person name="Yu Q."/>
            <person name="Zembek L."/>
            <person name="Zhong D."/>
            <person name="Zimmer A."/>
            <person name="Zwirko Z."/>
            <person name="Jaffe D.B."/>
            <person name="Alvarez P."/>
            <person name="Brockman W."/>
            <person name="Butler J."/>
            <person name="Chin C."/>
            <person name="Gnerre S."/>
            <person name="Grabherr M."/>
            <person name="Kleber M."/>
            <person name="Mauceli E."/>
            <person name="MacCallum I."/>
        </authorList>
    </citation>
    <scope>NUCLEOTIDE SEQUENCE [LARGE SCALE GENOMIC DNA]</scope>
    <source>
        <strain evidence="13">Tucson 14030-0811.24</strain>
    </source>
</reference>
<keyword evidence="13" id="KW-1185">Reference proteome</keyword>
<keyword evidence="8" id="KW-0694">RNA-binding</keyword>
<dbReference type="GO" id="GO:0061015">
    <property type="term" value="P:snRNA import into nucleus"/>
    <property type="evidence" value="ECO:0007669"/>
    <property type="project" value="InterPro"/>
</dbReference>
<evidence type="ECO:0000313" key="13">
    <source>
        <dbReference type="Proteomes" id="UP000007798"/>
    </source>
</evidence>
<evidence type="ECO:0000256" key="2">
    <source>
        <dbReference type="ARBA" id="ARBA00004123"/>
    </source>
</evidence>
<evidence type="ECO:0000256" key="10">
    <source>
        <dbReference type="SAM" id="MobiDB-lite"/>
    </source>
</evidence>
<dbReference type="GO" id="GO:0015030">
    <property type="term" value="C:Cajal body"/>
    <property type="evidence" value="ECO:0007669"/>
    <property type="project" value="EnsemblMetazoa"/>
</dbReference>
<dbReference type="InterPro" id="IPR017336">
    <property type="entry name" value="Snurportin-1"/>
</dbReference>
<dbReference type="InParanoid" id="A0A0Q9WTT4"/>
<dbReference type="SUPFAM" id="SSF56091">
    <property type="entry name" value="DNA ligase/mRNA capping enzyme, catalytic domain"/>
    <property type="match status" value="1"/>
</dbReference>
<organism evidence="12 13">
    <name type="scientific">Drosophila willistoni</name>
    <name type="common">Fruit fly</name>
    <dbReference type="NCBI Taxonomy" id="7260"/>
    <lineage>
        <taxon>Eukaryota</taxon>
        <taxon>Metazoa</taxon>
        <taxon>Ecdysozoa</taxon>
        <taxon>Arthropoda</taxon>
        <taxon>Hexapoda</taxon>
        <taxon>Insecta</taxon>
        <taxon>Pterygota</taxon>
        <taxon>Neoptera</taxon>
        <taxon>Endopterygota</taxon>
        <taxon>Diptera</taxon>
        <taxon>Brachycera</taxon>
        <taxon>Muscomorpha</taxon>
        <taxon>Ephydroidea</taxon>
        <taxon>Drosophilidae</taxon>
        <taxon>Drosophila</taxon>
        <taxon>Sophophora</taxon>
    </lineage>
</organism>
<evidence type="ECO:0000256" key="8">
    <source>
        <dbReference type="ARBA" id="ARBA00022884"/>
    </source>
</evidence>
<dbReference type="FunCoup" id="A0A0Q9WTT4">
    <property type="interactions" value="885"/>
</dbReference>
<comment type="similarity">
    <text evidence="4">Belongs to the snurportin family.</text>
</comment>
<gene>
    <name evidence="12" type="primary">Dwil\GK27411</name>
    <name evidence="12" type="ORF">Dwil_GK27411</name>
</gene>
<dbReference type="GO" id="GO:0071254">
    <property type="term" value="C:cytoplasmic U snRNP body"/>
    <property type="evidence" value="ECO:0007669"/>
    <property type="project" value="EnsemblMetazoa"/>
</dbReference>
<proteinExistence type="inferred from homology"/>
<feature type="region of interest" description="Disordered" evidence="10">
    <location>
        <begin position="1"/>
        <end position="65"/>
    </location>
</feature>
<feature type="region of interest" description="Disordered" evidence="10">
    <location>
        <begin position="292"/>
        <end position="329"/>
    </location>
</feature>
<dbReference type="Gene3D" id="3.30.470.30">
    <property type="entry name" value="DNA ligase/mRNA capping enzyme"/>
    <property type="match status" value="1"/>
</dbReference>
<evidence type="ECO:0000256" key="6">
    <source>
        <dbReference type="ARBA" id="ARBA00022448"/>
    </source>
</evidence>
<feature type="domain" description="Snurportin-1 m3G cap-binding" evidence="11">
    <location>
        <begin position="74"/>
        <end position="250"/>
    </location>
</feature>
<keyword evidence="9" id="KW-0539">Nucleus</keyword>
<comment type="subcellular location">
    <subcellularLocation>
        <location evidence="3">Cytoplasm</location>
    </subcellularLocation>
    <subcellularLocation>
        <location evidence="2">Nucleus</location>
    </subcellularLocation>
</comment>
<dbReference type="CDD" id="cd09232">
    <property type="entry name" value="Snurportin-1_C"/>
    <property type="match status" value="1"/>
</dbReference>
<feature type="compositionally biased region" description="Basic and acidic residues" evidence="10">
    <location>
        <begin position="7"/>
        <end position="42"/>
    </location>
</feature>
<dbReference type="Pfam" id="PF21974">
    <property type="entry name" value="SPN1_m3Gcap_bd"/>
    <property type="match status" value="1"/>
</dbReference>
<evidence type="ECO:0000313" key="12">
    <source>
        <dbReference type="EMBL" id="KRF98957.1"/>
    </source>
</evidence>
<name>A0A0Q9WTT4_DROWI</name>
<keyword evidence="7" id="KW-0963">Cytoplasm</keyword>
<dbReference type="STRING" id="7260.A0A0Q9WTT4"/>
<dbReference type="OrthoDB" id="10003593at2759"/>
<comment type="function">
    <text evidence="1">Functions as an U snRNP-specific nuclear import adapter. Involved in the trimethylguanosine (m3G)-cap-dependent nuclear import of U snRNPs. Binds specifically to the terminal m3G-cap U snRNAs.</text>
</comment>
<dbReference type="KEGG" id="dwi:26529413"/>
<dbReference type="GO" id="GO:0030621">
    <property type="term" value="F:U4 snRNA binding"/>
    <property type="evidence" value="ECO:0007669"/>
    <property type="project" value="EnsemblMetazoa"/>
</dbReference>
<dbReference type="PANTHER" id="PTHR13403:SF6">
    <property type="entry name" value="SNURPORTIN-1"/>
    <property type="match status" value="1"/>
</dbReference>
<sequence length="365" mass="42861">MSSNFKDLYKRSMDSAEQQRKRQRELLKEHKLRRQQERDENRVMPVQSCKKSKQKQRANYRGRTRDELQYRPQLSEWLRHRPEELGDWLLVPCPIGKRYLVVANNGKTKVYNKGGRQIMQIQTMLPGDGQQHKCTTILDCVYVEDMDIFYVLDAISFGQQDLQECEANFRFYWLRARFDEYPVDLGQCRDGHEKAFVLLKHYDFEDASAVEEVLQKYPIWEENKPQLDGFLFYHKQASYVCGTTPLVCWLFAYMLPNLLGLPVNGNYVAPEDYLPDQALDYMDEFDRKLKEQRKKPIQKREMTNKPTEMDQEPAHAVEEESDEDASLRNLLNHQRLLELGELDMDCSEPSLVSPPPPPHAAAVSC</sequence>
<dbReference type="PANTHER" id="PTHR13403">
    <property type="entry name" value="SNURPORTIN1 RNUT1 PROTEIN RNA, U TRANSPORTER 1"/>
    <property type="match status" value="1"/>
</dbReference>
<evidence type="ECO:0000256" key="1">
    <source>
        <dbReference type="ARBA" id="ARBA00003975"/>
    </source>
</evidence>